<feature type="compositionally biased region" description="Basic and acidic residues" evidence="1">
    <location>
        <begin position="40"/>
        <end position="51"/>
    </location>
</feature>
<comment type="caution">
    <text evidence="2">The sequence shown here is derived from an EMBL/GenBank/DDBJ whole genome shotgun (WGS) entry which is preliminary data.</text>
</comment>
<gene>
    <name evidence="2" type="ORF">ACFPOC_12145</name>
</gene>
<protein>
    <recommendedName>
        <fullName evidence="4">MobA/MobL protein domain-containing protein</fullName>
    </recommendedName>
</protein>
<keyword evidence="3" id="KW-1185">Reference proteome</keyword>
<evidence type="ECO:0000313" key="3">
    <source>
        <dbReference type="Proteomes" id="UP001596056"/>
    </source>
</evidence>
<evidence type="ECO:0008006" key="4">
    <source>
        <dbReference type="Google" id="ProtNLM"/>
    </source>
</evidence>
<feature type="region of interest" description="Disordered" evidence="1">
    <location>
        <begin position="40"/>
        <end position="72"/>
    </location>
</feature>
<dbReference type="RefSeq" id="WP_377110141.1">
    <property type="nucleotide sequence ID" value="NZ_JBHSNA010000011.1"/>
</dbReference>
<dbReference type="Proteomes" id="UP001596056">
    <property type="component" value="Unassembled WGS sequence"/>
</dbReference>
<accession>A0ABW0SDY1</accession>
<dbReference type="EMBL" id="JBHSNA010000011">
    <property type="protein sequence ID" value="MFC5567157.1"/>
    <property type="molecule type" value="Genomic_DNA"/>
</dbReference>
<proteinExistence type="predicted"/>
<name>A0ABW0SDY1_9RHOB</name>
<organism evidence="2 3">
    <name type="scientific">Rubellimicrobium aerolatum</name>
    <dbReference type="NCBI Taxonomy" id="490979"/>
    <lineage>
        <taxon>Bacteria</taxon>
        <taxon>Pseudomonadati</taxon>
        <taxon>Pseudomonadota</taxon>
        <taxon>Alphaproteobacteria</taxon>
        <taxon>Rhodobacterales</taxon>
        <taxon>Roseobacteraceae</taxon>
        <taxon>Rubellimicrobium</taxon>
    </lineage>
</organism>
<feature type="compositionally biased region" description="Basic and acidic residues" evidence="1">
    <location>
        <begin position="61"/>
        <end position="72"/>
    </location>
</feature>
<reference evidence="3" key="1">
    <citation type="journal article" date="2019" name="Int. J. Syst. Evol. Microbiol.">
        <title>The Global Catalogue of Microorganisms (GCM) 10K type strain sequencing project: providing services to taxonomists for standard genome sequencing and annotation.</title>
        <authorList>
            <consortium name="The Broad Institute Genomics Platform"/>
            <consortium name="The Broad Institute Genome Sequencing Center for Infectious Disease"/>
            <person name="Wu L."/>
            <person name="Ma J."/>
        </authorList>
    </citation>
    <scope>NUCLEOTIDE SEQUENCE [LARGE SCALE GENOMIC DNA]</scope>
    <source>
        <strain evidence="3">KACC 11588</strain>
    </source>
</reference>
<sequence>MRELWADLQNAALARAGRPERVDHRRLAVQREAALARGDMAKAEALDRPPEVKLGPAVSGAERKARRAAEREGRTYLPVTENGEFTQAVRQVRHAWAELRRQAEALPEAGAETGQGG</sequence>
<evidence type="ECO:0000313" key="2">
    <source>
        <dbReference type="EMBL" id="MFC5567157.1"/>
    </source>
</evidence>
<evidence type="ECO:0000256" key="1">
    <source>
        <dbReference type="SAM" id="MobiDB-lite"/>
    </source>
</evidence>